<comment type="similarity">
    <text evidence="2">Belongs to the rad1 family.</text>
</comment>
<comment type="subcellular location">
    <subcellularLocation>
        <location evidence="1">Nucleus</location>
    </subcellularLocation>
</comment>
<evidence type="ECO:0000313" key="8">
    <source>
        <dbReference type="Proteomes" id="UP000011777"/>
    </source>
</evidence>
<keyword evidence="3" id="KW-0227">DNA damage</keyword>
<evidence type="ECO:0000256" key="1">
    <source>
        <dbReference type="ARBA" id="ARBA00004123"/>
    </source>
</evidence>
<keyword evidence="5" id="KW-0539">Nucleus</keyword>
<evidence type="ECO:0000256" key="4">
    <source>
        <dbReference type="ARBA" id="ARBA00023204"/>
    </source>
</evidence>
<gene>
    <name evidence="7" type="ORF">G210_2118</name>
</gene>
<dbReference type="InterPro" id="IPR003021">
    <property type="entry name" value="Rad1_Rec1_Rad17"/>
</dbReference>
<dbReference type="SUPFAM" id="SSF55979">
    <property type="entry name" value="DNA clamp"/>
    <property type="match status" value="1"/>
</dbReference>
<dbReference type="GO" id="GO:0030896">
    <property type="term" value="C:checkpoint clamp complex"/>
    <property type="evidence" value="ECO:0007669"/>
    <property type="project" value="TreeGrafter"/>
</dbReference>
<dbReference type="HOGENOM" id="CLU_038605_0_0_1"/>
<keyword evidence="4" id="KW-0234">DNA repair</keyword>
<dbReference type="GO" id="GO:0006281">
    <property type="term" value="P:DNA repair"/>
    <property type="evidence" value="ECO:0007669"/>
    <property type="project" value="UniProtKB-KW"/>
</dbReference>
<protein>
    <recommendedName>
        <fullName evidence="9">DNA damage checkpoint control protein RAD17</fullName>
    </recommendedName>
</protein>
<feature type="compositionally biased region" description="Polar residues" evidence="6">
    <location>
        <begin position="375"/>
        <end position="386"/>
    </location>
</feature>
<dbReference type="Pfam" id="PF02144">
    <property type="entry name" value="Rad1"/>
    <property type="match status" value="1"/>
</dbReference>
<proteinExistence type="inferred from homology"/>
<dbReference type="EMBL" id="AOGT01001526">
    <property type="protein sequence ID" value="EMG47519.1"/>
    <property type="molecule type" value="Genomic_DNA"/>
</dbReference>
<evidence type="ECO:0000256" key="3">
    <source>
        <dbReference type="ARBA" id="ARBA00022763"/>
    </source>
</evidence>
<dbReference type="Gene3D" id="3.70.10.10">
    <property type="match status" value="1"/>
</dbReference>
<dbReference type="PRINTS" id="PR01245">
    <property type="entry name" value="RAD1REC1"/>
</dbReference>
<dbReference type="GO" id="GO:0000077">
    <property type="term" value="P:DNA damage checkpoint signaling"/>
    <property type="evidence" value="ECO:0007669"/>
    <property type="project" value="InterPro"/>
</dbReference>
<feature type="non-terminal residue" evidence="7">
    <location>
        <position position="1"/>
    </location>
</feature>
<name>M3JYM4_CANMX</name>
<dbReference type="OrthoDB" id="337581at2759"/>
<dbReference type="OMA" id="VHLEHIT"/>
<dbReference type="STRING" id="1245528.M3JYM4"/>
<keyword evidence="8" id="KW-1185">Reference proteome</keyword>
<organism evidence="7 8">
    <name type="scientific">Candida maltosa (strain Xu316)</name>
    <name type="common">Yeast</name>
    <dbReference type="NCBI Taxonomy" id="1245528"/>
    <lineage>
        <taxon>Eukaryota</taxon>
        <taxon>Fungi</taxon>
        <taxon>Dikarya</taxon>
        <taxon>Ascomycota</taxon>
        <taxon>Saccharomycotina</taxon>
        <taxon>Pichiomycetes</taxon>
        <taxon>Debaryomycetaceae</taxon>
        <taxon>Candida/Lodderomyces clade</taxon>
        <taxon>Candida</taxon>
    </lineage>
</organism>
<dbReference type="CDD" id="cd00577">
    <property type="entry name" value="PCNA"/>
    <property type="match status" value="1"/>
</dbReference>
<feature type="compositionally biased region" description="Basic residues" evidence="6">
    <location>
        <begin position="389"/>
        <end position="399"/>
    </location>
</feature>
<dbReference type="PANTHER" id="PTHR10870:SF0">
    <property type="entry name" value="CELL CYCLE CHECKPOINT PROTEIN RAD1"/>
    <property type="match status" value="1"/>
</dbReference>
<evidence type="ECO:0000313" key="7">
    <source>
        <dbReference type="EMBL" id="EMG47519.1"/>
    </source>
</evidence>
<evidence type="ECO:0000256" key="5">
    <source>
        <dbReference type="ARBA" id="ARBA00023242"/>
    </source>
</evidence>
<dbReference type="InterPro" id="IPR046938">
    <property type="entry name" value="DNA_clamp_sf"/>
</dbReference>
<evidence type="ECO:0008006" key="9">
    <source>
        <dbReference type="Google" id="ProtNLM"/>
    </source>
</evidence>
<sequence>MSLFVHESDEEQLDANVNGNSNSSCVSFTASTTQIAHLSDIFQSLISINNQAIIKIKARGISIYSCYNHTFSVHVNIDPTLFNIYNITTSDIDEPLDDLEVSLGVDINLITECFTSVVNTLKFEKSVTCYFNYQGEGSPLIIEFEDNYISEKLEFFTFYIDNDLEDSNLLFIDHQNISMELMVKCDVLTNILQDLNQISTENLFVYVAEDTLNFISNGPIGTSKLIFPNDKAILEKLEIMSSDKKYVISQFNFEMFYKIFKSVKLSSKCKIIKDSHGCFSIQLLCKNLPQTKYSGTLITINMMELNHDEYMVGWILNDNAEEQELENTLKEKLVLHKQPNLLPTSVRVANEPLINSFRKSRHVEVQASMVDPESETITDSSATNDTLSRKRKRKERRPGKNVGGAVEIPLYL</sequence>
<dbReference type="AlphaFoldDB" id="M3JYM4"/>
<dbReference type="eggNOG" id="KOG3194">
    <property type="taxonomic scope" value="Eukaryota"/>
</dbReference>
<reference evidence="7 8" key="1">
    <citation type="submission" date="2013-02" db="EMBL/GenBank/DDBJ databases">
        <title>Genome sequence of Candida maltosa Xu316, a potential industrial strain for xylitol and ethanol production.</title>
        <authorList>
            <person name="Yu J."/>
            <person name="Wang Q."/>
            <person name="Geng X."/>
            <person name="Bao W."/>
            <person name="He P."/>
            <person name="Cai J."/>
        </authorList>
    </citation>
    <scope>NUCLEOTIDE SEQUENCE [LARGE SCALE GENOMIC DNA]</scope>
    <source>
        <strain evidence="8">Xu316</strain>
    </source>
</reference>
<dbReference type="Proteomes" id="UP000011777">
    <property type="component" value="Unassembled WGS sequence"/>
</dbReference>
<evidence type="ECO:0000256" key="6">
    <source>
        <dbReference type="SAM" id="MobiDB-lite"/>
    </source>
</evidence>
<feature type="region of interest" description="Disordered" evidence="6">
    <location>
        <begin position="368"/>
        <end position="402"/>
    </location>
</feature>
<accession>M3JYM4</accession>
<evidence type="ECO:0000256" key="2">
    <source>
        <dbReference type="ARBA" id="ARBA00010991"/>
    </source>
</evidence>
<dbReference type="PANTHER" id="PTHR10870">
    <property type="entry name" value="CELL CYCLE CHECKPOINT PROTEIN RAD1"/>
    <property type="match status" value="1"/>
</dbReference>
<comment type="caution">
    <text evidence="7">The sequence shown here is derived from an EMBL/GenBank/DDBJ whole genome shotgun (WGS) entry which is preliminary data.</text>
</comment>